<accession>A0A6C0KF00</accession>
<proteinExistence type="predicted"/>
<reference evidence="4" key="1">
    <citation type="journal article" date="2020" name="Nature">
        <title>Giant virus diversity and host interactions through global metagenomics.</title>
        <authorList>
            <person name="Schulz F."/>
            <person name="Roux S."/>
            <person name="Paez-Espino D."/>
            <person name="Jungbluth S."/>
            <person name="Walsh D.A."/>
            <person name="Denef V.J."/>
            <person name="McMahon K.D."/>
            <person name="Konstantinidis K.T."/>
            <person name="Eloe-Fadrosh E.A."/>
            <person name="Kyrpides N.C."/>
            <person name="Woyke T."/>
        </authorList>
    </citation>
    <scope>NUCLEOTIDE SEQUENCE</scope>
    <source>
        <strain evidence="4">GVMAG-S-3300010158-109</strain>
    </source>
</reference>
<evidence type="ECO:0000313" key="4">
    <source>
        <dbReference type="EMBL" id="QHU15923.1"/>
    </source>
</evidence>
<evidence type="ECO:0000259" key="3">
    <source>
        <dbReference type="Pfam" id="PF05203"/>
    </source>
</evidence>
<protein>
    <submittedName>
        <fullName evidence="4">Uncharacterized protein</fullName>
    </submittedName>
</protein>
<evidence type="ECO:0000256" key="1">
    <source>
        <dbReference type="SAM" id="MobiDB-lite"/>
    </source>
</evidence>
<organism evidence="4">
    <name type="scientific">viral metagenome</name>
    <dbReference type="NCBI Taxonomy" id="1070528"/>
    <lineage>
        <taxon>unclassified sequences</taxon>
        <taxon>metagenomes</taxon>
        <taxon>organismal metagenomes</taxon>
    </lineage>
</organism>
<feature type="domain" description="ATPase AAA-type core" evidence="2">
    <location>
        <begin position="547"/>
        <end position="670"/>
    </location>
</feature>
<dbReference type="InterPro" id="IPR027065">
    <property type="entry name" value="Lon_Prtase"/>
</dbReference>
<feature type="region of interest" description="Disordered" evidence="1">
    <location>
        <begin position="1"/>
        <end position="58"/>
    </location>
</feature>
<dbReference type="GO" id="GO:0006515">
    <property type="term" value="P:protein quality control for misfolded or incompletely synthesized proteins"/>
    <property type="evidence" value="ECO:0007669"/>
    <property type="project" value="TreeGrafter"/>
</dbReference>
<feature type="compositionally biased region" description="Basic residues" evidence="1">
    <location>
        <begin position="1"/>
        <end position="10"/>
    </location>
</feature>
<dbReference type="AlphaFoldDB" id="A0A6C0KF00"/>
<dbReference type="SUPFAM" id="SSF52540">
    <property type="entry name" value="P-loop containing nucleoside triphosphate hydrolases"/>
    <property type="match status" value="1"/>
</dbReference>
<dbReference type="Gene3D" id="1.10.8.60">
    <property type="match status" value="1"/>
</dbReference>
<name>A0A6C0KF00_9ZZZZ</name>
<dbReference type="GO" id="GO:0004176">
    <property type="term" value="F:ATP-dependent peptidase activity"/>
    <property type="evidence" value="ECO:0007669"/>
    <property type="project" value="InterPro"/>
</dbReference>
<dbReference type="InterPro" id="IPR003959">
    <property type="entry name" value="ATPase_AAA_core"/>
</dbReference>
<dbReference type="InterPro" id="IPR007868">
    <property type="entry name" value="Hom_end_hint"/>
</dbReference>
<evidence type="ECO:0000259" key="2">
    <source>
        <dbReference type="Pfam" id="PF00004"/>
    </source>
</evidence>
<dbReference type="Pfam" id="PF05203">
    <property type="entry name" value="Hom_end_hint"/>
    <property type="match status" value="1"/>
</dbReference>
<feature type="compositionally biased region" description="Acidic residues" evidence="1">
    <location>
        <begin position="15"/>
        <end position="57"/>
    </location>
</feature>
<dbReference type="SUPFAM" id="SSF51294">
    <property type="entry name" value="Hedgehog/intein (Hint) domain"/>
    <property type="match status" value="1"/>
</dbReference>
<dbReference type="EMBL" id="MN740869">
    <property type="protein sequence ID" value="QHU15923.1"/>
    <property type="molecule type" value="Genomic_DNA"/>
</dbReference>
<dbReference type="PANTHER" id="PTHR43718:SF2">
    <property type="entry name" value="LON PROTEASE HOMOLOG, MITOCHONDRIAL"/>
    <property type="match status" value="1"/>
</dbReference>
<dbReference type="GO" id="GO:0030908">
    <property type="term" value="P:protein splicing"/>
    <property type="evidence" value="ECO:0007669"/>
    <property type="project" value="InterPro"/>
</dbReference>
<feature type="domain" description="Hom-end-associated Hint" evidence="3">
    <location>
        <begin position="311"/>
        <end position="385"/>
    </location>
</feature>
<dbReference type="InterPro" id="IPR036844">
    <property type="entry name" value="Hint_dom_sf"/>
</dbReference>
<dbReference type="Gene3D" id="2.170.16.10">
    <property type="entry name" value="Hedgehog/Intein (Hint) domain"/>
    <property type="match status" value="1"/>
</dbReference>
<dbReference type="Gene3D" id="3.40.50.300">
    <property type="entry name" value="P-loop containing nucleotide triphosphate hydrolases"/>
    <property type="match status" value="2"/>
</dbReference>
<dbReference type="PANTHER" id="PTHR43718">
    <property type="entry name" value="LON PROTEASE"/>
    <property type="match status" value="1"/>
</dbReference>
<dbReference type="GO" id="GO:0005524">
    <property type="term" value="F:ATP binding"/>
    <property type="evidence" value="ECO:0007669"/>
    <property type="project" value="InterPro"/>
</dbReference>
<dbReference type="GO" id="GO:0004252">
    <property type="term" value="F:serine-type endopeptidase activity"/>
    <property type="evidence" value="ECO:0007669"/>
    <property type="project" value="InterPro"/>
</dbReference>
<dbReference type="GO" id="GO:0016887">
    <property type="term" value="F:ATP hydrolysis activity"/>
    <property type="evidence" value="ECO:0007669"/>
    <property type="project" value="InterPro"/>
</dbReference>
<dbReference type="Pfam" id="PF00004">
    <property type="entry name" value="AAA"/>
    <property type="match status" value="1"/>
</dbReference>
<dbReference type="InterPro" id="IPR027417">
    <property type="entry name" value="P-loop_NTPase"/>
</dbReference>
<sequence>MQTRSKKRKVVQPDDKEETDEDTEEEDIDREYDDEYEEDEEYEDEFEPSSDEDEDSLEFLKRRNPEFYERFVRAREIIKSRDVTLTDLLECELSDDKRATLLEKYECLKNIEPYTEDYIENRDRLRSLFYKYTLEHSNISNIYNTYVGPTGTKGKTVLSGMSSTSGPTGASFSPSFSSSSSVYKKLTETETEISQFKTKIKNLVCSDHIRKVFEEKLDEFDENMKGDEKSKIKRWLNLSLSMPFDKLASTDNATLNSAQIIQKTHEFLDKKLYGMKNVKERLMLFLNKKLREGNSRGCNIALVGKPGVGKCLHPETGIIMADLTLKKAKDIVAGDRLLGDDCDVRTVHSTITGVEEMYRIRQDCGEPYIVNRSHILTLRDMSSNVVDVSLVDVIGNEHLYNPVCSRYDGEISEDNAYNIGKKWKDMTDKSRIIRWDLKSKMQFIKGVVDASEIVVADKHTTIFSVPENIDQLIFVIRSSGFRCTKNNNNSISIFNYNESNTLNTSNTSNTSNEKFSIESLGMGDYCGFMIDGNCRFVLDDWTVTHNTAISKALSECLQLPFAQVSFGGVTNAEFLMGHDYTYIGSRPGEITRCLIRMGSKNGILFFDEFDKASDKKDIMSTLLHITDFSQNNEFRDNYVPELAQDLSRIWFIYSMNELPTDPAMLDRLEVINVDEYTTDERILISKNYLIPKYTSELKIGEFATFSESGIKTIVEISSGKNYKKGVRDLERCINLIVEKVYFYICNREMPYTYRWFQKIKTCDDSGMVTIGRDLVELILEDSKKETGNNNMMYL</sequence>